<keyword evidence="3" id="KW-1185">Reference proteome</keyword>
<evidence type="ECO:0000313" key="3">
    <source>
        <dbReference type="Proteomes" id="UP000178912"/>
    </source>
</evidence>
<reference evidence="3" key="1">
    <citation type="submission" date="2016-03" db="EMBL/GenBank/DDBJ databases">
        <authorList>
            <person name="Guldener U."/>
        </authorList>
    </citation>
    <scope>NUCLEOTIDE SEQUENCE [LARGE SCALE GENOMIC DNA]</scope>
    <source>
        <strain evidence="3">04CH-RAC-A.6.1</strain>
    </source>
</reference>
<feature type="transmembrane region" description="Helical" evidence="1">
    <location>
        <begin position="176"/>
        <end position="193"/>
    </location>
</feature>
<dbReference type="PANTHER" id="PTHR11360:SF287">
    <property type="entry name" value="MFS MONOCARBOXYLATE TRANSPORTER"/>
    <property type="match status" value="1"/>
</dbReference>
<feature type="transmembrane region" description="Helical" evidence="1">
    <location>
        <begin position="147"/>
        <end position="170"/>
    </location>
</feature>
<dbReference type="Gene3D" id="1.20.1250.20">
    <property type="entry name" value="MFS general substrate transporter like domains"/>
    <property type="match status" value="2"/>
</dbReference>
<feature type="transmembrane region" description="Helical" evidence="1">
    <location>
        <begin position="354"/>
        <end position="371"/>
    </location>
</feature>
<feature type="transmembrane region" description="Helical" evidence="1">
    <location>
        <begin position="267"/>
        <end position="291"/>
    </location>
</feature>
<evidence type="ECO:0000313" key="2">
    <source>
        <dbReference type="EMBL" id="CZS94025.1"/>
    </source>
</evidence>
<dbReference type="EMBL" id="FJUX01000017">
    <property type="protein sequence ID" value="CZS94025.1"/>
    <property type="molecule type" value="Genomic_DNA"/>
</dbReference>
<gene>
    <name evidence="2" type="ORF">RAG0_04062</name>
</gene>
<name>A0A1E1K7G8_9HELO</name>
<dbReference type="OrthoDB" id="2213137at2759"/>
<feature type="transmembrane region" description="Helical" evidence="1">
    <location>
        <begin position="112"/>
        <end position="135"/>
    </location>
</feature>
<dbReference type="SUPFAM" id="SSF103473">
    <property type="entry name" value="MFS general substrate transporter"/>
    <property type="match status" value="1"/>
</dbReference>
<feature type="transmembrane region" description="Helical" evidence="1">
    <location>
        <begin position="205"/>
        <end position="227"/>
    </location>
</feature>
<dbReference type="InterPro" id="IPR036259">
    <property type="entry name" value="MFS_trans_sf"/>
</dbReference>
<dbReference type="Proteomes" id="UP000178912">
    <property type="component" value="Unassembled WGS sequence"/>
</dbReference>
<dbReference type="InterPro" id="IPR050327">
    <property type="entry name" value="Proton-linked_MCT"/>
</dbReference>
<keyword evidence="1" id="KW-0472">Membrane</keyword>
<organism evidence="2 3">
    <name type="scientific">Rhynchosporium agropyri</name>
    <dbReference type="NCBI Taxonomy" id="914238"/>
    <lineage>
        <taxon>Eukaryota</taxon>
        <taxon>Fungi</taxon>
        <taxon>Dikarya</taxon>
        <taxon>Ascomycota</taxon>
        <taxon>Pezizomycotina</taxon>
        <taxon>Leotiomycetes</taxon>
        <taxon>Helotiales</taxon>
        <taxon>Ploettnerulaceae</taxon>
        <taxon>Rhynchosporium</taxon>
    </lineage>
</organism>
<dbReference type="PANTHER" id="PTHR11360">
    <property type="entry name" value="MONOCARBOXYLATE TRANSPORTER"/>
    <property type="match status" value="1"/>
</dbReference>
<proteinExistence type="predicted"/>
<feature type="transmembrane region" description="Helical" evidence="1">
    <location>
        <begin position="328"/>
        <end position="349"/>
    </location>
</feature>
<feature type="transmembrane region" description="Helical" evidence="1">
    <location>
        <begin position="303"/>
        <end position="322"/>
    </location>
</feature>
<evidence type="ECO:0000256" key="1">
    <source>
        <dbReference type="SAM" id="Phobius"/>
    </source>
</evidence>
<protein>
    <submittedName>
        <fullName evidence="2">Related to PCA1-P-type ATPase similar to the copper-transporting P-type ATPase Ccc2p-controls intracellular cadmium level by enhancing cadmium efflux</fullName>
    </submittedName>
</protein>
<keyword evidence="1" id="KW-1133">Transmembrane helix</keyword>
<accession>A0A1E1K7G8</accession>
<dbReference type="AlphaFoldDB" id="A0A1E1K7G8"/>
<sequence>MATSTITTSEISVELNRWSQHLPIGGSINRQQMKVTPRRSGKILDPEENFMIQELLPVDGGAAAWKVLIAAFVFEALLWDSPHTFSRSIGFPISFGVFQDFYSKQPEFEGNLQIALIGTMAQGLCYLGAPLVAILTKRFSKYHSQQIWVAWPLCMGGLAAASFTSTVGGLIATQGIMYGLGFVTLIYPILCMIDEWWIQRKGMAFGIISCASGASGVVMPFITSALLENWHDRAYWPFDPLLKWRLPASEQVKLAKVNWSFLKKPLFYIYSMATLVQGLELFFPSIYLPTYATALGLSTTEDALILAIMSIFQTCGQFAIGFMTDKKFSVSGLVIGCSAAAAVAVLAIWGLAKYLGLLIFFSIFYGFFAWASGPLRVGMGKAVSDDPFAMVATYAFFCFCQGIGNVLVGPISSALLSQNIAIGSYAISRFRNVVIFTGGSVFLGAIIIIP</sequence>
<keyword evidence="1" id="KW-0812">Transmembrane</keyword>
<feature type="transmembrane region" description="Helical" evidence="1">
    <location>
        <begin position="391"/>
        <end position="417"/>
    </location>
</feature>
<feature type="transmembrane region" description="Helical" evidence="1">
    <location>
        <begin position="429"/>
        <end position="449"/>
    </location>
</feature>